<dbReference type="EMBL" id="JH712104">
    <property type="protein sequence ID" value="EFO24651.1"/>
    <property type="molecule type" value="Genomic_DNA"/>
</dbReference>
<dbReference type="InParanoid" id="A0A1S0U5H1"/>
<protein>
    <submittedName>
        <fullName evidence="2">Uncharacterized protein</fullName>
    </submittedName>
</protein>
<dbReference type="KEGG" id="loa:LOAG_03838"/>
<evidence type="ECO:0000313" key="2">
    <source>
        <dbReference type="EMBL" id="EFO24651.1"/>
    </source>
</evidence>
<accession>A0A1S0U5H1</accession>
<gene>
    <name evidence="2" type="ORF">LOAG_03838</name>
</gene>
<proteinExistence type="predicted"/>
<dbReference type="AlphaFoldDB" id="A0A1S0U5H1"/>
<feature type="region of interest" description="Disordered" evidence="1">
    <location>
        <begin position="1"/>
        <end position="20"/>
    </location>
</feature>
<name>A0A1S0U5H1_LOALO</name>
<evidence type="ECO:0000256" key="1">
    <source>
        <dbReference type="SAM" id="MobiDB-lite"/>
    </source>
</evidence>
<dbReference type="OrthoDB" id="6510177at2759"/>
<sequence>MLPPSSSSPSSSPSSSSSSSSSIIIINHNLGFRSENFGKALATCYKFGVNAAHVKHMTLPFTPKVHLLTFNELERNSVIIDSFLFITVSHGIDGWTQRADFLDPIRSVLDEYPQYNITLFDYDGTIFDLISSVKVLLNLLLKQL</sequence>
<dbReference type="GeneID" id="9941229"/>
<dbReference type="RefSeq" id="XP_003139423.1">
    <property type="nucleotide sequence ID" value="XM_003139375.1"/>
</dbReference>
<organism evidence="2">
    <name type="scientific">Loa loa</name>
    <name type="common">Eye worm</name>
    <name type="synonym">Filaria loa</name>
    <dbReference type="NCBI Taxonomy" id="7209"/>
    <lineage>
        <taxon>Eukaryota</taxon>
        <taxon>Metazoa</taxon>
        <taxon>Ecdysozoa</taxon>
        <taxon>Nematoda</taxon>
        <taxon>Chromadorea</taxon>
        <taxon>Rhabditida</taxon>
        <taxon>Spirurina</taxon>
        <taxon>Spiruromorpha</taxon>
        <taxon>Filarioidea</taxon>
        <taxon>Onchocercidae</taxon>
        <taxon>Loa</taxon>
    </lineage>
</organism>
<dbReference type="CTD" id="9941229"/>
<reference evidence="2" key="1">
    <citation type="submission" date="2012-04" db="EMBL/GenBank/DDBJ databases">
        <title>The Genome Sequence of Loa loa.</title>
        <authorList>
            <consortium name="The Broad Institute Genome Sequencing Platform"/>
            <consortium name="Broad Institute Genome Sequencing Center for Infectious Disease"/>
            <person name="Nutman T.B."/>
            <person name="Fink D.L."/>
            <person name="Russ C."/>
            <person name="Young S."/>
            <person name="Zeng Q."/>
            <person name="Gargeya S."/>
            <person name="Alvarado L."/>
            <person name="Berlin A."/>
            <person name="Chapman S.B."/>
            <person name="Chen Z."/>
            <person name="Freedman E."/>
            <person name="Gellesch M."/>
            <person name="Goldberg J."/>
            <person name="Griggs A."/>
            <person name="Gujja S."/>
            <person name="Heilman E.R."/>
            <person name="Heiman D."/>
            <person name="Howarth C."/>
            <person name="Mehta T."/>
            <person name="Neiman D."/>
            <person name="Pearson M."/>
            <person name="Roberts A."/>
            <person name="Saif S."/>
            <person name="Shea T."/>
            <person name="Shenoy N."/>
            <person name="Sisk P."/>
            <person name="Stolte C."/>
            <person name="Sykes S."/>
            <person name="White J."/>
            <person name="Yandava C."/>
            <person name="Haas B."/>
            <person name="Henn M.R."/>
            <person name="Nusbaum C."/>
            <person name="Birren B."/>
        </authorList>
    </citation>
    <scope>NUCLEOTIDE SEQUENCE [LARGE SCALE GENOMIC DNA]</scope>
</reference>